<dbReference type="Proteomes" id="UP000242913">
    <property type="component" value="Unassembled WGS sequence"/>
</dbReference>
<feature type="region of interest" description="Disordered" evidence="1">
    <location>
        <begin position="29"/>
        <end position="51"/>
    </location>
</feature>
<sequence length="117" mass="13623">MIRPKILQIKSCIITSSPTLPLSTVSVKQEMLPKKETEKKDTKFDVQEKPKSSKCRNCQFMLSELKEFKTRARSESPVRRKRTEDDTKQEKSSSSTGTDNENEETHKWKALNRTFEL</sequence>
<gene>
    <name evidence="2" type="ORF">X798_02273</name>
</gene>
<feature type="compositionally biased region" description="Basic and acidic residues" evidence="1">
    <location>
        <begin position="31"/>
        <end position="51"/>
    </location>
</feature>
<proteinExistence type="predicted"/>
<dbReference type="EMBL" id="KZ269985">
    <property type="protein sequence ID" value="OZC10524.1"/>
    <property type="molecule type" value="Genomic_DNA"/>
</dbReference>
<reference evidence="2 3" key="1">
    <citation type="submission" date="2015-12" db="EMBL/GenBank/DDBJ databases">
        <title>Draft genome of the nematode, Onchocerca flexuosa.</title>
        <authorList>
            <person name="Mitreva M."/>
        </authorList>
    </citation>
    <scope>NUCLEOTIDE SEQUENCE [LARGE SCALE GENOMIC DNA]</scope>
    <source>
        <strain evidence="2">Red Deer</strain>
    </source>
</reference>
<feature type="compositionally biased region" description="Basic and acidic residues" evidence="1">
    <location>
        <begin position="69"/>
        <end position="91"/>
    </location>
</feature>
<name>A0A238BZK8_9BILA</name>
<protein>
    <submittedName>
        <fullName evidence="2">Uncharacterized protein</fullName>
    </submittedName>
</protein>
<organism evidence="2 3">
    <name type="scientific">Onchocerca flexuosa</name>
    <dbReference type="NCBI Taxonomy" id="387005"/>
    <lineage>
        <taxon>Eukaryota</taxon>
        <taxon>Metazoa</taxon>
        <taxon>Ecdysozoa</taxon>
        <taxon>Nematoda</taxon>
        <taxon>Chromadorea</taxon>
        <taxon>Rhabditida</taxon>
        <taxon>Spirurina</taxon>
        <taxon>Spiruromorpha</taxon>
        <taxon>Filarioidea</taxon>
        <taxon>Onchocercidae</taxon>
        <taxon>Onchocerca</taxon>
    </lineage>
</organism>
<accession>A0A238BZK8</accession>
<evidence type="ECO:0000313" key="2">
    <source>
        <dbReference type="EMBL" id="OZC10524.1"/>
    </source>
</evidence>
<feature type="region of interest" description="Disordered" evidence="1">
    <location>
        <begin position="69"/>
        <end position="117"/>
    </location>
</feature>
<evidence type="ECO:0000313" key="3">
    <source>
        <dbReference type="Proteomes" id="UP000242913"/>
    </source>
</evidence>
<evidence type="ECO:0000256" key="1">
    <source>
        <dbReference type="SAM" id="MobiDB-lite"/>
    </source>
</evidence>
<keyword evidence="3" id="KW-1185">Reference proteome</keyword>
<dbReference type="AlphaFoldDB" id="A0A238BZK8"/>